<reference evidence="1 2" key="1">
    <citation type="submission" date="2020-08" db="EMBL/GenBank/DDBJ databases">
        <title>Functional genomics of gut bacteria from endangered species of beetles.</title>
        <authorList>
            <person name="Carlos-Shanley C."/>
        </authorList>
    </citation>
    <scope>NUCLEOTIDE SEQUENCE [LARGE SCALE GENOMIC DNA]</scope>
    <source>
        <strain evidence="1 2">S00123</strain>
    </source>
</reference>
<protein>
    <submittedName>
        <fullName evidence="1">Uncharacterized membrane protein YuzA (DUF378 family)</fullName>
    </submittedName>
</protein>
<dbReference type="Proteomes" id="UP000539957">
    <property type="component" value="Unassembled WGS sequence"/>
</dbReference>
<sequence>MKAVNLVTLLLVIIGAMNWGLVGAFDFNLVSAL</sequence>
<dbReference type="InterPro" id="IPR007211">
    <property type="entry name" value="DUF378"/>
</dbReference>
<name>A0A7W7IPK4_9CAUL</name>
<dbReference type="AlphaFoldDB" id="A0A7W7IPK4"/>
<proteinExistence type="predicted"/>
<dbReference type="Pfam" id="PF04070">
    <property type="entry name" value="DUF378"/>
    <property type="match status" value="1"/>
</dbReference>
<accession>A0A7W7IPK4</accession>
<evidence type="ECO:0000313" key="2">
    <source>
        <dbReference type="Proteomes" id="UP000539957"/>
    </source>
</evidence>
<evidence type="ECO:0000313" key="1">
    <source>
        <dbReference type="EMBL" id="MBB4797715.1"/>
    </source>
</evidence>
<dbReference type="EMBL" id="JACHKY010000002">
    <property type="protein sequence ID" value="MBB4797715.1"/>
    <property type="molecule type" value="Genomic_DNA"/>
</dbReference>
<organism evidence="1 2">
    <name type="scientific">Brevundimonas bullata</name>
    <dbReference type="NCBI Taxonomy" id="13160"/>
    <lineage>
        <taxon>Bacteria</taxon>
        <taxon>Pseudomonadati</taxon>
        <taxon>Pseudomonadota</taxon>
        <taxon>Alphaproteobacteria</taxon>
        <taxon>Caulobacterales</taxon>
        <taxon>Caulobacteraceae</taxon>
        <taxon>Brevundimonas</taxon>
    </lineage>
</organism>
<gene>
    <name evidence="1" type="ORF">HNP32_001439</name>
</gene>
<dbReference type="RefSeq" id="WP_184268502.1">
    <property type="nucleotide sequence ID" value="NZ_JACHKY010000002.1"/>
</dbReference>
<comment type="caution">
    <text evidence="1">The sequence shown here is derived from an EMBL/GenBank/DDBJ whole genome shotgun (WGS) entry which is preliminary data.</text>
</comment>
<keyword evidence="2" id="KW-1185">Reference proteome</keyword>